<dbReference type="EMBL" id="JAEUBD010000146">
    <property type="protein sequence ID" value="KAH3676586.1"/>
    <property type="molecule type" value="Genomic_DNA"/>
</dbReference>
<feature type="compositionally biased region" description="Polar residues" evidence="1">
    <location>
        <begin position="95"/>
        <end position="104"/>
    </location>
</feature>
<sequence length="284" mass="31046">MMSRSVVAISLYTTRGLRFGTSLKASGSRWPDLMRCHGPTDTEMQSMRLYFSLISVPTLTWLARSLSDGSRLCDSPPDGSLPALGSAHRDPFRTATDSSSLGRSFNQDQRGSVVFYKDGDSCAPYEGKQLVRVFNVRHTSGSARVLKMAENQKKHFVIYLFLKSVDVVLDLESAVCFSVETALADENVAVHPRLLGRVTVELEPRLARDVAVRKTDVGGLLAEHPVCLSLEPHHAKVLDNALVVVSQIQVQGAVEIADRRSRLVAADVVEAADDLGIEGQRGIE</sequence>
<dbReference type="Proteomes" id="UP000788993">
    <property type="component" value="Unassembled WGS sequence"/>
</dbReference>
<reference evidence="2" key="2">
    <citation type="submission" date="2021-01" db="EMBL/GenBank/DDBJ databases">
        <authorList>
            <person name="Schikora-Tamarit M.A."/>
        </authorList>
    </citation>
    <scope>NUCLEOTIDE SEQUENCE</scope>
    <source>
        <strain evidence="2">NCAIM Y.01608</strain>
    </source>
</reference>
<organism evidence="2 3">
    <name type="scientific">Ogataea polymorpha</name>
    <dbReference type="NCBI Taxonomy" id="460523"/>
    <lineage>
        <taxon>Eukaryota</taxon>
        <taxon>Fungi</taxon>
        <taxon>Dikarya</taxon>
        <taxon>Ascomycota</taxon>
        <taxon>Saccharomycotina</taxon>
        <taxon>Pichiomycetes</taxon>
        <taxon>Pichiales</taxon>
        <taxon>Pichiaceae</taxon>
        <taxon>Ogataea</taxon>
    </lineage>
</organism>
<evidence type="ECO:0000313" key="2">
    <source>
        <dbReference type="EMBL" id="KAH3676586.1"/>
    </source>
</evidence>
<proteinExistence type="predicted"/>
<accession>A0A9P8PQW7</accession>
<comment type="caution">
    <text evidence="2">The sequence shown here is derived from an EMBL/GenBank/DDBJ whole genome shotgun (WGS) entry which is preliminary data.</text>
</comment>
<protein>
    <submittedName>
        <fullName evidence="2">Uncharacterized protein</fullName>
    </submittedName>
</protein>
<name>A0A9P8PQW7_9ASCO</name>
<evidence type="ECO:0000313" key="3">
    <source>
        <dbReference type="Proteomes" id="UP000788993"/>
    </source>
</evidence>
<gene>
    <name evidence="2" type="ORF">OGATHE_001075</name>
</gene>
<evidence type="ECO:0000256" key="1">
    <source>
        <dbReference type="SAM" id="MobiDB-lite"/>
    </source>
</evidence>
<reference evidence="2" key="1">
    <citation type="journal article" date="2021" name="Open Biol.">
        <title>Shared evolutionary footprints suggest mitochondrial oxidative damage underlies multiple complex I losses in fungi.</title>
        <authorList>
            <person name="Schikora-Tamarit M.A."/>
            <person name="Marcet-Houben M."/>
            <person name="Nosek J."/>
            <person name="Gabaldon T."/>
        </authorList>
    </citation>
    <scope>NUCLEOTIDE SEQUENCE</scope>
    <source>
        <strain evidence="2">NCAIM Y.01608</strain>
    </source>
</reference>
<feature type="region of interest" description="Disordered" evidence="1">
    <location>
        <begin position="80"/>
        <end position="104"/>
    </location>
</feature>
<dbReference type="AlphaFoldDB" id="A0A9P8PQW7"/>
<keyword evidence="3" id="KW-1185">Reference proteome</keyword>